<keyword evidence="1" id="KW-0732">Signal</keyword>
<protein>
    <submittedName>
        <fullName evidence="2">Uncharacterized protein</fullName>
    </submittedName>
</protein>
<sequence length="103" mass="11379">MKKSLLLLALCAFAGQLAAADMPAACEEYKKVSYAFIDTMEKQAKAQGEKDFDAAATRKEFEAEYADIKKLGKKEQEAKCNQGIAEVKELENMLKTIGVINQI</sequence>
<dbReference type="Proteomes" id="UP000502377">
    <property type="component" value="Chromosome"/>
</dbReference>
<evidence type="ECO:0000256" key="1">
    <source>
        <dbReference type="SAM" id="SignalP"/>
    </source>
</evidence>
<reference evidence="2 3" key="1">
    <citation type="submission" date="2016-07" db="EMBL/GenBank/DDBJ databases">
        <title>Comparative genomics of the Campylobacter concisus group.</title>
        <authorList>
            <person name="Miller W.G."/>
            <person name="Yee E."/>
            <person name="Chapman M.H."/>
            <person name="Huynh S."/>
            <person name="Bono J.L."/>
            <person name="On S.L.W."/>
            <person name="StLeger J."/>
            <person name="Foster G."/>
            <person name="Parker C.T."/>
        </authorList>
    </citation>
    <scope>NUCLEOTIDE SEQUENCE [LARGE SCALE GENOMIC DNA]</scope>
    <source>
        <strain evidence="2 3">ATCC 33238</strain>
    </source>
</reference>
<organism evidence="2 3">
    <name type="scientific">Campylobacter rectus</name>
    <name type="common">Wolinella recta</name>
    <dbReference type="NCBI Taxonomy" id="203"/>
    <lineage>
        <taxon>Bacteria</taxon>
        <taxon>Pseudomonadati</taxon>
        <taxon>Campylobacterota</taxon>
        <taxon>Epsilonproteobacteria</taxon>
        <taxon>Campylobacterales</taxon>
        <taxon>Campylobacteraceae</taxon>
        <taxon>Campylobacter</taxon>
    </lineage>
</organism>
<dbReference type="RefSeq" id="WP_004320526.1">
    <property type="nucleotide sequence ID" value="NZ_CP012543.1"/>
</dbReference>
<dbReference type="AlphaFoldDB" id="A0A6G5QKE8"/>
<proteinExistence type="predicted"/>
<name>A0A6G5QKE8_CAMRE</name>
<evidence type="ECO:0000313" key="3">
    <source>
        <dbReference type="Proteomes" id="UP000502377"/>
    </source>
</evidence>
<evidence type="ECO:0000313" key="2">
    <source>
        <dbReference type="EMBL" id="QCD46099.1"/>
    </source>
</evidence>
<dbReference type="EMBL" id="CP012543">
    <property type="protein sequence ID" value="QCD46099.1"/>
    <property type="molecule type" value="Genomic_DNA"/>
</dbReference>
<feature type="signal peptide" evidence="1">
    <location>
        <begin position="1"/>
        <end position="19"/>
    </location>
</feature>
<accession>A0A6G5QKE8</accession>
<gene>
    <name evidence="2" type="ORF">CRECT_0404</name>
</gene>
<feature type="chain" id="PRO_5026290494" evidence="1">
    <location>
        <begin position="20"/>
        <end position="103"/>
    </location>
</feature>
<dbReference type="KEGG" id="crx:CRECT_0404"/>